<dbReference type="EMBL" id="MWDB01000031">
    <property type="protein sequence ID" value="OQB40815.1"/>
    <property type="molecule type" value="Genomic_DNA"/>
</dbReference>
<reference evidence="1" key="1">
    <citation type="submission" date="2017-02" db="EMBL/GenBank/DDBJ databases">
        <title>Delving into the versatile metabolic prowess of the omnipresent phylum Bacteroidetes.</title>
        <authorList>
            <person name="Nobu M.K."/>
            <person name="Mei R."/>
            <person name="Narihiro T."/>
            <person name="Kuroda K."/>
            <person name="Liu W.-T."/>
        </authorList>
    </citation>
    <scope>NUCLEOTIDE SEQUENCE</scope>
    <source>
        <strain evidence="1">ADurb.Bin160</strain>
    </source>
</reference>
<accession>A0A1V5ZKU2</accession>
<comment type="caution">
    <text evidence="1">The sequence shown here is derived from an EMBL/GenBank/DDBJ whole genome shotgun (WGS) entry which is preliminary data.</text>
</comment>
<dbReference type="Proteomes" id="UP000485621">
    <property type="component" value="Unassembled WGS sequence"/>
</dbReference>
<protein>
    <submittedName>
        <fullName evidence="1">Uncharacterized protein</fullName>
    </submittedName>
</protein>
<proteinExistence type="predicted"/>
<evidence type="ECO:0000313" key="1">
    <source>
        <dbReference type="EMBL" id="OQB40815.1"/>
    </source>
</evidence>
<organism evidence="1">
    <name type="scientific">candidate division CPR1 bacterium ADurb.Bin160</name>
    <dbReference type="NCBI Taxonomy" id="1852826"/>
    <lineage>
        <taxon>Bacteria</taxon>
        <taxon>candidate division CPR1</taxon>
    </lineage>
</organism>
<sequence>MVLKLYKIELKKYAKTKQKILKIFYIHNDDLIYIVNCDLLPLSLGYFQQCQRHLIVYS</sequence>
<name>A0A1V5ZKU2_9BACT</name>
<gene>
    <name evidence="1" type="ORF">BWY04_01186</name>
</gene>
<dbReference type="AlphaFoldDB" id="A0A1V5ZKU2"/>